<evidence type="ECO:0000313" key="1">
    <source>
        <dbReference type="EMBL" id="CAH1390772.1"/>
    </source>
</evidence>
<evidence type="ECO:0000313" key="2">
    <source>
        <dbReference type="Proteomes" id="UP001152798"/>
    </source>
</evidence>
<proteinExistence type="predicted"/>
<sequence>MIPLQLTRPGQLSSGCKRPFQSLYLPRIGTQEALISTYQIIGFGLNWIRWNTTEHTLTWKASNRAVERFSQEVLRAAIDDWRR</sequence>
<accession>A0A9P0E1Q4</accession>
<keyword evidence="2" id="KW-1185">Reference proteome</keyword>
<protein>
    <submittedName>
        <fullName evidence="1">Uncharacterized protein</fullName>
    </submittedName>
</protein>
<dbReference type="AlphaFoldDB" id="A0A9P0E1Q4"/>
<name>A0A9P0E1Q4_NEZVI</name>
<dbReference type="EMBL" id="OV725077">
    <property type="protein sequence ID" value="CAH1390772.1"/>
    <property type="molecule type" value="Genomic_DNA"/>
</dbReference>
<dbReference type="Proteomes" id="UP001152798">
    <property type="component" value="Chromosome 1"/>
</dbReference>
<organism evidence="1 2">
    <name type="scientific">Nezara viridula</name>
    <name type="common">Southern green stink bug</name>
    <name type="synonym">Cimex viridulus</name>
    <dbReference type="NCBI Taxonomy" id="85310"/>
    <lineage>
        <taxon>Eukaryota</taxon>
        <taxon>Metazoa</taxon>
        <taxon>Ecdysozoa</taxon>
        <taxon>Arthropoda</taxon>
        <taxon>Hexapoda</taxon>
        <taxon>Insecta</taxon>
        <taxon>Pterygota</taxon>
        <taxon>Neoptera</taxon>
        <taxon>Paraneoptera</taxon>
        <taxon>Hemiptera</taxon>
        <taxon>Heteroptera</taxon>
        <taxon>Panheteroptera</taxon>
        <taxon>Pentatomomorpha</taxon>
        <taxon>Pentatomoidea</taxon>
        <taxon>Pentatomidae</taxon>
        <taxon>Pentatominae</taxon>
        <taxon>Nezara</taxon>
    </lineage>
</organism>
<reference evidence="1" key="1">
    <citation type="submission" date="2022-01" db="EMBL/GenBank/DDBJ databases">
        <authorList>
            <person name="King R."/>
        </authorList>
    </citation>
    <scope>NUCLEOTIDE SEQUENCE</scope>
</reference>
<gene>
    <name evidence="1" type="ORF">NEZAVI_LOCUS1914</name>
</gene>